<evidence type="ECO:0000256" key="6">
    <source>
        <dbReference type="ARBA" id="ARBA00022519"/>
    </source>
</evidence>
<evidence type="ECO:0000256" key="2">
    <source>
        <dbReference type="ARBA" id="ARBA00011910"/>
    </source>
</evidence>
<keyword evidence="8" id="KW-0808">Transferase</keyword>
<keyword evidence="21" id="KW-1185">Reference proteome</keyword>
<feature type="transmembrane region" description="Helical" evidence="17">
    <location>
        <begin position="357"/>
        <end position="377"/>
    </location>
</feature>
<dbReference type="EMBL" id="CP054212">
    <property type="protein sequence ID" value="QKJ87567.1"/>
    <property type="molecule type" value="Genomic_DNA"/>
</dbReference>
<dbReference type="Pfam" id="PF00367">
    <property type="entry name" value="PTS_EIIB"/>
    <property type="match status" value="1"/>
</dbReference>
<comment type="catalytic activity">
    <reaction evidence="15">
        <text>N(pros)-phospho-L-histidyl-[protein] + D-glucose(out) = D-glucose 6-phosphate(in) + L-histidyl-[protein]</text>
        <dbReference type="Rhea" id="RHEA:33367"/>
        <dbReference type="Rhea" id="RHEA-COMP:9745"/>
        <dbReference type="Rhea" id="RHEA-COMP:9746"/>
        <dbReference type="ChEBI" id="CHEBI:4167"/>
        <dbReference type="ChEBI" id="CHEBI:29979"/>
        <dbReference type="ChEBI" id="CHEBI:61548"/>
        <dbReference type="ChEBI" id="CHEBI:64837"/>
        <dbReference type="EC" id="2.7.1.199"/>
    </reaction>
</comment>
<feature type="transmembrane region" description="Helical" evidence="17">
    <location>
        <begin position="107"/>
        <end position="129"/>
    </location>
</feature>
<dbReference type="GO" id="GO:0008982">
    <property type="term" value="F:protein-N(PI)-phosphohistidine-sugar phosphotransferase activity"/>
    <property type="evidence" value="ECO:0007669"/>
    <property type="project" value="InterPro"/>
</dbReference>
<accession>A0A6M8UGL8</accession>
<evidence type="ECO:0000256" key="8">
    <source>
        <dbReference type="ARBA" id="ARBA00022679"/>
    </source>
</evidence>
<dbReference type="Proteomes" id="UP000505325">
    <property type="component" value="Chromosome"/>
</dbReference>
<feature type="transmembrane region" description="Helical" evidence="17">
    <location>
        <begin position="245"/>
        <end position="270"/>
    </location>
</feature>
<dbReference type="InterPro" id="IPR050558">
    <property type="entry name" value="PTS_Sugar-Specific_Components"/>
</dbReference>
<evidence type="ECO:0000256" key="1">
    <source>
        <dbReference type="ARBA" id="ARBA00004651"/>
    </source>
</evidence>
<keyword evidence="5" id="KW-1003">Cell membrane</keyword>
<evidence type="ECO:0000256" key="10">
    <source>
        <dbReference type="ARBA" id="ARBA00022692"/>
    </source>
</evidence>
<sequence length="459" mass="49573">MHYQTLARTILKHVGGQQNIISLVHCATRLRFKLHDHQKADASALKSDPGVMAVVESGGQFQVVIGNHVHDVYQALRAETEPDDTPTVVDTPRQNLLNSFIDVVSGIFTPFLGVMAASGILKGMLALLVSCKWLTEESGTYRLWFVASDALFYFFPLFLGYTAGKKFGGNPFLSMAIGGALTHPLMMQAFEQALTAETVSLTFLSLPITFINYSTSVLPIIFAAWVNAKLEHFLNRFIPAVVKNLFTPLLCLMITFPLTILLLGPLATWLSQLLANGYQAMYGFMPPLAGAMMGGIWQVCVIFGLHWGLVPLMFNNLSVLGYDTLSPLLLPAVMGQVGAVAGVLLRTRDAKRRALASSALAAGVFGITEPAVYGLTLPLRRPFIFGCLSGAIGGAIVGYFHSSVYSAGLVSILTFAQLIPPDGINLTVWGAILGTSVSFVLACCASWWFSGMEKEPVSD</sequence>
<evidence type="ECO:0000256" key="11">
    <source>
        <dbReference type="ARBA" id="ARBA00022777"/>
    </source>
</evidence>
<feature type="domain" description="PTS EIIC type-1" evidence="19">
    <location>
        <begin position="102"/>
        <end position="459"/>
    </location>
</feature>
<dbReference type="Gene3D" id="3.30.1360.60">
    <property type="entry name" value="Glucose permease domain IIB"/>
    <property type="match status" value="1"/>
</dbReference>
<evidence type="ECO:0000256" key="3">
    <source>
        <dbReference type="ARBA" id="ARBA00021468"/>
    </source>
</evidence>
<keyword evidence="12 17" id="KW-1133">Transmembrane helix</keyword>
<dbReference type="PROSITE" id="PS51098">
    <property type="entry name" value="PTS_EIIB_TYPE_1"/>
    <property type="match status" value="1"/>
</dbReference>
<evidence type="ECO:0000256" key="15">
    <source>
        <dbReference type="ARBA" id="ARBA00047336"/>
    </source>
</evidence>
<dbReference type="CDD" id="cd00212">
    <property type="entry name" value="PTS_IIB_glc"/>
    <property type="match status" value="1"/>
</dbReference>
<dbReference type="InterPro" id="IPR036878">
    <property type="entry name" value="Glu_permease_IIB"/>
</dbReference>
<comment type="subcellular location">
    <subcellularLocation>
        <location evidence="1">Cell membrane</location>
        <topology evidence="1">Multi-pass membrane protein</topology>
    </subcellularLocation>
</comment>
<dbReference type="KEGG" id="pmak:PMPD1_2626"/>
<evidence type="ECO:0000256" key="4">
    <source>
        <dbReference type="ARBA" id="ARBA00022448"/>
    </source>
</evidence>
<keyword evidence="9" id="KW-0598">Phosphotransferase system</keyword>
<evidence type="ECO:0000313" key="20">
    <source>
        <dbReference type="EMBL" id="QKJ87567.1"/>
    </source>
</evidence>
<keyword evidence="13 17" id="KW-0472">Membrane</keyword>
<evidence type="ECO:0000256" key="14">
    <source>
        <dbReference type="ARBA" id="ARBA00032303"/>
    </source>
</evidence>
<feature type="transmembrane region" description="Helical" evidence="17">
    <location>
        <begin position="428"/>
        <end position="449"/>
    </location>
</feature>
<evidence type="ECO:0000259" key="19">
    <source>
        <dbReference type="PROSITE" id="PS51103"/>
    </source>
</evidence>
<evidence type="ECO:0000256" key="13">
    <source>
        <dbReference type="ARBA" id="ARBA00023136"/>
    </source>
</evidence>
<feature type="transmembrane region" description="Helical" evidence="17">
    <location>
        <begin position="167"/>
        <end position="187"/>
    </location>
</feature>
<feature type="transmembrane region" description="Helical" evidence="17">
    <location>
        <begin position="282"/>
        <end position="305"/>
    </location>
</feature>
<feature type="transmembrane region" description="Helical" evidence="17">
    <location>
        <begin position="325"/>
        <end position="345"/>
    </location>
</feature>
<evidence type="ECO:0000256" key="9">
    <source>
        <dbReference type="ARBA" id="ARBA00022683"/>
    </source>
</evidence>
<proteinExistence type="predicted"/>
<dbReference type="GO" id="GO:0090589">
    <property type="term" value="F:protein-phosphocysteine-trehalose phosphotransferase system transporter activity"/>
    <property type="evidence" value="ECO:0007669"/>
    <property type="project" value="TreeGrafter"/>
</dbReference>
<name>A0A6M8UGL8_9GAMM</name>
<dbReference type="EC" id="2.7.1.199" evidence="2"/>
<dbReference type="GO" id="GO:0015771">
    <property type="term" value="P:trehalose transport"/>
    <property type="evidence" value="ECO:0007669"/>
    <property type="project" value="TreeGrafter"/>
</dbReference>
<evidence type="ECO:0000256" key="12">
    <source>
        <dbReference type="ARBA" id="ARBA00022989"/>
    </source>
</evidence>
<dbReference type="SUPFAM" id="SSF55604">
    <property type="entry name" value="Glucose permease domain IIB"/>
    <property type="match status" value="1"/>
</dbReference>
<feature type="transmembrane region" description="Helical" evidence="17">
    <location>
        <begin position="199"/>
        <end position="225"/>
    </location>
</feature>
<dbReference type="GO" id="GO:0016301">
    <property type="term" value="F:kinase activity"/>
    <property type="evidence" value="ECO:0007669"/>
    <property type="project" value="UniProtKB-KW"/>
</dbReference>
<feature type="transmembrane region" description="Helical" evidence="17">
    <location>
        <begin position="141"/>
        <end position="161"/>
    </location>
</feature>
<protein>
    <recommendedName>
        <fullName evidence="3">PTS system glucose-specific EIICB component</fullName>
        <ecNumber evidence="2">2.7.1.199</ecNumber>
    </recommendedName>
    <alternativeName>
        <fullName evidence="14">EIICB-Glc</fullName>
    </alternativeName>
</protein>
<dbReference type="PANTHER" id="PTHR30175">
    <property type="entry name" value="PHOSPHOTRANSFERASE SYSTEM TRANSPORT PROTEIN"/>
    <property type="match status" value="1"/>
</dbReference>
<feature type="domain" description="PTS EIIB type-1" evidence="18">
    <location>
        <begin position="4"/>
        <end position="86"/>
    </location>
</feature>
<evidence type="ECO:0000256" key="5">
    <source>
        <dbReference type="ARBA" id="ARBA00022475"/>
    </source>
</evidence>
<evidence type="ECO:0000313" key="21">
    <source>
        <dbReference type="Proteomes" id="UP000505325"/>
    </source>
</evidence>
<keyword evidence="4" id="KW-0813">Transport</keyword>
<dbReference type="PANTHER" id="PTHR30175:SF1">
    <property type="entry name" value="PTS SYSTEM ARBUTIN-, CELLOBIOSE-, AND SALICIN-SPECIFIC EIIBC COMPONENT-RELATED"/>
    <property type="match status" value="1"/>
</dbReference>
<organism evidence="20 21">
    <name type="scientific">Paramixta manurensis</name>
    <dbReference type="NCBI Taxonomy" id="2740817"/>
    <lineage>
        <taxon>Bacteria</taxon>
        <taxon>Pseudomonadati</taxon>
        <taxon>Pseudomonadota</taxon>
        <taxon>Gammaproteobacteria</taxon>
        <taxon>Enterobacterales</taxon>
        <taxon>Erwiniaceae</taxon>
        <taxon>Paramixta</taxon>
    </lineage>
</organism>
<evidence type="ECO:0000256" key="17">
    <source>
        <dbReference type="SAM" id="Phobius"/>
    </source>
</evidence>
<evidence type="ECO:0000256" key="16">
    <source>
        <dbReference type="PROSITE-ProRule" id="PRU00421"/>
    </source>
</evidence>
<dbReference type="InterPro" id="IPR003352">
    <property type="entry name" value="PTS_EIIC"/>
</dbReference>
<dbReference type="InterPro" id="IPR013013">
    <property type="entry name" value="PTS_EIIC_1"/>
</dbReference>
<dbReference type="AlphaFoldDB" id="A0A6M8UGL8"/>
<keyword evidence="10 17" id="KW-0812">Transmembrane</keyword>
<gene>
    <name evidence="20" type="ORF">PMPD1_2626</name>
</gene>
<keyword evidence="6" id="KW-0997">Cell inner membrane</keyword>
<dbReference type="InterPro" id="IPR018113">
    <property type="entry name" value="PTrfase_EIIB_Cys"/>
</dbReference>
<feature type="active site" description="Phosphocysteine intermediate; for EIIB activity" evidence="16">
    <location>
        <position position="26"/>
    </location>
</feature>
<dbReference type="InterPro" id="IPR001996">
    <property type="entry name" value="PTS_IIB_1"/>
</dbReference>
<dbReference type="Pfam" id="PF02378">
    <property type="entry name" value="PTS_EIIC"/>
    <property type="match status" value="1"/>
</dbReference>
<dbReference type="GO" id="GO:0005886">
    <property type="term" value="C:plasma membrane"/>
    <property type="evidence" value="ECO:0007669"/>
    <property type="project" value="UniProtKB-SubCell"/>
</dbReference>
<evidence type="ECO:0000256" key="7">
    <source>
        <dbReference type="ARBA" id="ARBA00022597"/>
    </source>
</evidence>
<dbReference type="PROSITE" id="PS51103">
    <property type="entry name" value="PTS_EIIC_TYPE_1"/>
    <property type="match status" value="1"/>
</dbReference>
<dbReference type="FunFam" id="3.30.1360.60:FF:000001">
    <property type="entry name" value="PTS system glucose-specific IIBC component PtsG"/>
    <property type="match status" value="1"/>
</dbReference>
<reference evidence="20 21" key="1">
    <citation type="submission" date="2020-06" db="EMBL/GenBank/DDBJ databases">
        <title>Genome sequence of Paramixta manurensis strain PD-1.</title>
        <authorList>
            <person name="Lee C.W."/>
            <person name="Kim J."/>
        </authorList>
    </citation>
    <scope>NUCLEOTIDE SEQUENCE [LARGE SCALE GENOMIC DNA]</scope>
    <source>
        <strain evidence="20 21">PD-1</strain>
    </source>
</reference>
<keyword evidence="11" id="KW-0418">Kinase</keyword>
<feature type="transmembrane region" description="Helical" evidence="17">
    <location>
        <begin position="383"/>
        <end position="416"/>
    </location>
</feature>
<dbReference type="PROSITE" id="PS01035">
    <property type="entry name" value="PTS_EIIB_TYPE_1_CYS"/>
    <property type="match status" value="1"/>
</dbReference>
<dbReference type="GO" id="GO:0009401">
    <property type="term" value="P:phosphoenolpyruvate-dependent sugar phosphotransferase system"/>
    <property type="evidence" value="ECO:0007669"/>
    <property type="project" value="UniProtKB-KW"/>
</dbReference>
<keyword evidence="7" id="KW-0762">Sugar transport</keyword>
<evidence type="ECO:0000259" key="18">
    <source>
        <dbReference type="PROSITE" id="PS51098"/>
    </source>
</evidence>